<keyword evidence="2" id="KW-0238">DNA-binding</keyword>
<evidence type="ECO:0000313" key="5">
    <source>
        <dbReference type="EMBL" id="PTL74756.1"/>
    </source>
</evidence>
<dbReference type="GO" id="GO:0003700">
    <property type="term" value="F:DNA-binding transcription factor activity"/>
    <property type="evidence" value="ECO:0007669"/>
    <property type="project" value="InterPro"/>
</dbReference>
<dbReference type="AlphaFoldDB" id="A0A2T4UZ01"/>
<name>A0A2T4UZ01_9MICO</name>
<dbReference type="InterPro" id="IPR000524">
    <property type="entry name" value="Tscrpt_reg_HTH_GntR"/>
</dbReference>
<feature type="domain" description="HTH gntR-type" evidence="4">
    <location>
        <begin position="10"/>
        <end position="78"/>
    </location>
</feature>
<dbReference type="PANTHER" id="PTHR38445">
    <property type="entry name" value="HTH-TYPE TRANSCRIPTIONAL REPRESSOR YTRA"/>
    <property type="match status" value="1"/>
</dbReference>
<dbReference type="PANTHER" id="PTHR38445:SF9">
    <property type="entry name" value="HTH-TYPE TRANSCRIPTIONAL REPRESSOR YTRA"/>
    <property type="match status" value="1"/>
</dbReference>
<keyword evidence="1" id="KW-0805">Transcription regulation</keyword>
<comment type="caution">
    <text evidence="5">The sequence shown here is derived from an EMBL/GenBank/DDBJ whole genome shotgun (WGS) entry which is preliminary data.</text>
</comment>
<evidence type="ECO:0000256" key="1">
    <source>
        <dbReference type="ARBA" id="ARBA00023015"/>
    </source>
</evidence>
<gene>
    <name evidence="5" type="ORF">C1I63_12425</name>
</gene>
<dbReference type="EMBL" id="PZPL01000001">
    <property type="protein sequence ID" value="PTL74756.1"/>
    <property type="molecule type" value="Genomic_DNA"/>
</dbReference>
<protein>
    <submittedName>
        <fullName evidence="5">GntR family transcriptional regulator</fullName>
    </submittedName>
</protein>
<evidence type="ECO:0000313" key="6">
    <source>
        <dbReference type="Proteomes" id="UP000241085"/>
    </source>
</evidence>
<dbReference type="Gene3D" id="1.10.10.10">
    <property type="entry name" value="Winged helix-like DNA-binding domain superfamily/Winged helix DNA-binding domain"/>
    <property type="match status" value="1"/>
</dbReference>
<dbReference type="SUPFAM" id="SSF46785">
    <property type="entry name" value="Winged helix' DNA-binding domain"/>
    <property type="match status" value="1"/>
</dbReference>
<keyword evidence="6" id="KW-1185">Reference proteome</keyword>
<dbReference type="SMART" id="SM00345">
    <property type="entry name" value="HTH_GNTR"/>
    <property type="match status" value="1"/>
</dbReference>
<dbReference type="InterPro" id="IPR036390">
    <property type="entry name" value="WH_DNA-bd_sf"/>
</dbReference>
<proteinExistence type="predicted"/>
<evidence type="ECO:0000256" key="3">
    <source>
        <dbReference type="ARBA" id="ARBA00023163"/>
    </source>
</evidence>
<evidence type="ECO:0000256" key="2">
    <source>
        <dbReference type="ARBA" id="ARBA00023125"/>
    </source>
</evidence>
<accession>A0A2T4UZ01</accession>
<organism evidence="5 6">
    <name type="scientific">Rathayibacter caricis DSM 15933</name>
    <dbReference type="NCBI Taxonomy" id="1328867"/>
    <lineage>
        <taxon>Bacteria</taxon>
        <taxon>Bacillati</taxon>
        <taxon>Actinomycetota</taxon>
        <taxon>Actinomycetes</taxon>
        <taxon>Micrococcales</taxon>
        <taxon>Microbacteriaceae</taxon>
        <taxon>Rathayibacter</taxon>
    </lineage>
</organism>
<dbReference type="CDD" id="cd07377">
    <property type="entry name" value="WHTH_GntR"/>
    <property type="match status" value="1"/>
</dbReference>
<dbReference type="Proteomes" id="UP000241085">
    <property type="component" value="Unassembled WGS sequence"/>
</dbReference>
<dbReference type="Pfam" id="PF00392">
    <property type="entry name" value="GntR"/>
    <property type="match status" value="1"/>
</dbReference>
<dbReference type="PROSITE" id="PS50949">
    <property type="entry name" value="HTH_GNTR"/>
    <property type="match status" value="1"/>
</dbReference>
<sequence>MGLRLEAGPTAPFEQIREQITAQVADGALIVGTRLPPVRALAETLGIAAGTVARAYKELEAAGVVETRGRSGTVVARGAEGVGHEAQLAAVAFAERMRGLGVAPDEALRMVRTALGR</sequence>
<keyword evidence="3" id="KW-0804">Transcription</keyword>
<reference evidence="5 6" key="1">
    <citation type="submission" date="2018-03" db="EMBL/GenBank/DDBJ databases">
        <title>Bacteriophage NCPPB3778 and a type I-E CRISPR drive the evolution of the US Biological Select Agent, Rathayibacter toxicus.</title>
        <authorList>
            <person name="Davis E.W.II."/>
            <person name="Tabima J.F."/>
            <person name="Weisberg A.J."/>
            <person name="Dantas Lopes L."/>
            <person name="Wiseman M.S."/>
            <person name="Wiseman M.S."/>
            <person name="Pupko T."/>
            <person name="Belcher M.S."/>
            <person name="Sechler A.J."/>
            <person name="Tancos M.A."/>
            <person name="Schroeder B.K."/>
            <person name="Murray T.D."/>
            <person name="Luster D.G."/>
            <person name="Schneider W.L."/>
            <person name="Rogers E."/>
            <person name="Andreote F.D."/>
            <person name="Grunwald N.J."/>
            <person name="Putnam M.L."/>
            <person name="Chang J.H."/>
        </authorList>
    </citation>
    <scope>NUCLEOTIDE SEQUENCE [LARGE SCALE GENOMIC DNA]</scope>
    <source>
        <strain evidence="5 6">DSM 15933</strain>
    </source>
</reference>
<dbReference type="GO" id="GO:0003677">
    <property type="term" value="F:DNA binding"/>
    <property type="evidence" value="ECO:0007669"/>
    <property type="project" value="UniProtKB-KW"/>
</dbReference>
<dbReference type="InterPro" id="IPR036388">
    <property type="entry name" value="WH-like_DNA-bd_sf"/>
</dbReference>
<evidence type="ECO:0000259" key="4">
    <source>
        <dbReference type="PROSITE" id="PS50949"/>
    </source>
</evidence>